<evidence type="ECO:0000259" key="3">
    <source>
        <dbReference type="PROSITE" id="PS51782"/>
    </source>
</evidence>
<accession>A0A0G0W7J5</accession>
<comment type="caution">
    <text evidence="4">The sequence shown here is derived from an EMBL/GenBank/DDBJ whole genome shotgun (WGS) entry which is preliminary data.</text>
</comment>
<protein>
    <submittedName>
        <fullName evidence="4">Peptidoglycan-binding LysM</fullName>
    </submittedName>
</protein>
<dbReference type="PROSITE" id="PS51782">
    <property type="entry name" value="LYSM"/>
    <property type="match status" value="1"/>
</dbReference>
<reference evidence="4 5" key="1">
    <citation type="journal article" date="2015" name="Nature">
        <title>rRNA introns, odd ribosomes, and small enigmatic genomes across a large radiation of phyla.</title>
        <authorList>
            <person name="Brown C.T."/>
            <person name="Hug L.A."/>
            <person name="Thomas B.C."/>
            <person name="Sharon I."/>
            <person name="Castelle C.J."/>
            <person name="Singh A."/>
            <person name="Wilkins M.J."/>
            <person name="Williams K.H."/>
            <person name="Banfield J.F."/>
        </authorList>
    </citation>
    <scope>NUCLEOTIDE SEQUENCE [LARGE SCALE GENOMIC DNA]</scope>
</reference>
<dbReference type="Gene3D" id="3.10.350.10">
    <property type="entry name" value="LysM domain"/>
    <property type="match status" value="1"/>
</dbReference>
<proteinExistence type="predicted"/>
<dbReference type="Proteomes" id="UP000033869">
    <property type="component" value="Unassembled WGS sequence"/>
</dbReference>
<dbReference type="SUPFAM" id="SSF54106">
    <property type="entry name" value="LysM domain"/>
    <property type="match status" value="1"/>
</dbReference>
<feature type="compositionally biased region" description="Pro residues" evidence="1">
    <location>
        <begin position="81"/>
        <end position="102"/>
    </location>
</feature>
<dbReference type="SMART" id="SM00257">
    <property type="entry name" value="LysM"/>
    <property type="match status" value="1"/>
</dbReference>
<gene>
    <name evidence="4" type="ORF">UU65_C0003G0039</name>
</gene>
<evidence type="ECO:0000256" key="2">
    <source>
        <dbReference type="SAM" id="Phobius"/>
    </source>
</evidence>
<name>A0A0G0W7J5_UNCC2</name>
<dbReference type="EMBL" id="LCBL01000003">
    <property type="protein sequence ID" value="KKS08984.1"/>
    <property type="molecule type" value="Genomic_DNA"/>
</dbReference>
<keyword evidence="2" id="KW-1133">Transmembrane helix</keyword>
<dbReference type="PANTHER" id="PTHR33734">
    <property type="entry name" value="LYSM DOMAIN-CONTAINING GPI-ANCHORED PROTEIN 2"/>
    <property type="match status" value="1"/>
</dbReference>
<dbReference type="PANTHER" id="PTHR33734:SF22">
    <property type="entry name" value="MEMBRANE-BOUND LYTIC MUREIN TRANSGLYCOSYLASE D"/>
    <property type="match status" value="1"/>
</dbReference>
<feature type="transmembrane region" description="Helical" evidence="2">
    <location>
        <begin position="24"/>
        <end position="46"/>
    </location>
</feature>
<dbReference type="AlphaFoldDB" id="A0A0G0W7J5"/>
<evidence type="ECO:0000313" key="4">
    <source>
        <dbReference type="EMBL" id="KKS08984.1"/>
    </source>
</evidence>
<evidence type="ECO:0000256" key="1">
    <source>
        <dbReference type="SAM" id="MobiDB-lite"/>
    </source>
</evidence>
<dbReference type="CDD" id="cd00118">
    <property type="entry name" value="LysM"/>
    <property type="match status" value="1"/>
</dbReference>
<keyword evidence="2" id="KW-0472">Membrane</keyword>
<sequence length="152" mass="16862">MSQPHLSEDLKKELKEEKKEARKYMLVWPVTGFLAIGMIAFFWKIYYKPMNNTNVTPTQEISYPPQSESKQAENTETPNPTTSPAPSVPAPTATPAPTPTPTPLSSDKTHTISEGDTLWTIASKYDTTVEAIQKANNMDGEDLQIGQKLIIP</sequence>
<dbReference type="InterPro" id="IPR036779">
    <property type="entry name" value="LysM_dom_sf"/>
</dbReference>
<feature type="region of interest" description="Disordered" evidence="1">
    <location>
        <begin position="54"/>
        <end position="113"/>
    </location>
</feature>
<dbReference type="Pfam" id="PF01476">
    <property type="entry name" value="LysM"/>
    <property type="match status" value="1"/>
</dbReference>
<evidence type="ECO:0000313" key="5">
    <source>
        <dbReference type="Proteomes" id="UP000033869"/>
    </source>
</evidence>
<keyword evidence="2" id="KW-0812">Transmembrane</keyword>
<feature type="domain" description="LysM" evidence="3">
    <location>
        <begin position="108"/>
        <end position="151"/>
    </location>
</feature>
<feature type="compositionally biased region" description="Polar residues" evidence="1">
    <location>
        <begin position="54"/>
        <end position="69"/>
    </location>
</feature>
<dbReference type="GO" id="GO:0008932">
    <property type="term" value="F:lytic endotransglycosylase activity"/>
    <property type="evidence" value="ECO:0007669"/>
    <property type="project" value="TreeGrafter"/>
</dbReference>
<dbReference type="InterPro" id="IPR018392">
    <property type="entry name" value="LysM"/>
</dbReference>
<organism evidence="4 5">
    <name type="scientific">candidate division CPR2 bacterium GW2011_GWC1_41_48</name>
    <dbReference type="NCBI Taxonomy" id="1618344"/>
    <lineage>
        <taxon>Bacteria</taxon>
        <taxon>Bacteria division CPR2</taxon>
    </lineage>
</organism>